<proteinExistence type="inferred from homology"/>
<dbReference type="SUPFAM" id="SSF47874">
    <property type="entry name" value="Annexin"/>
    <property type="match status" value="1"/>
</dbReference>
<name>A0A1I8FH05_9PLAT</name>
<organism evidence="3 4">
    <name type="scientific">Macrostomum lignano</name>
    <dbReference type="NCBI Taxonomy" id="282301"/>
    <lineage>
        <taxon>Eukaryota</taxon>
        <taxon>Metazoa</taxon>
        <taxon>Spiralia</taxon>
        <taxon>Lophotrochozoa</taxon>
        <taxon>Platyhelminthes</taxon>
        <taxon>Rhabditophora</taxon>
        <taxon>Macrostomorpha</taxon>
        <taxon>Macrostomida</taxon>
        <taxon>Macrostomidae</taxon>
        <taxon>Macrostomum</taxon>
    </lineage>
</organism>
<dbReference type="GO" id="GO:0012506">
    <property type="term" value="C:vesicle membrane"/>
    <property type="evidence" value="ECO:0007669"/>
    <property type="project" value="TreeGrafter"/>
</dbReference>
<dbReference type="AlphaFoldDB" id="A0A1I8FH05"/>
<dbReference type="PANTHER" id="PTHR10502">
    <property type="entry name" value="ANNEXIN"/>
    <property type="match status" value="1"/>
</dbReference>
<protein>
    <submittedName>
        <fullName evidence="4">Uncharacterized protein</fullName>
    </submittedName>
</protein>
<dbReference type="WBParaSite" id="maker-unitig_34451-snap-gene-0.1-mRNA-1">
    <property type="protein sequence ID" value="maker-unitig_34451-snap-gene-0.1-mRNA-1"/>
    <property type="gene ID" value="maker-unitig_34451-snap-gene-0.1"/>
</dbReference>
<feature type="region of interest" description="Disordered" evidence="2">
    <location>
        <begin position="155"/>
        <end position="174"/>
    </location>
</feature>
<evidence type="ECO:0000256" key="1">
    <source>
        <dbReference type="ARBA" id="ARBA00007831"/>
    </source>
</evidence>
<dbReference type="SMR" id="A0A1I8FH05"/>
<dbReference type="InterPro" id="IPR037104">
    <property type="entry name" value="Annexin_sf"/>
</dbReference>
<dbReference type="Proteomes" id="UP000095280">
    <property type="component" value="Unplaced"/>
</dbReference>
<evidence type="ECO:0000313" key="4">
    <source>
        <dbReference type="WBParaSite" id="maker-unitig_34451-snap-gene-0.1-mRNA-1"/>
    </source>
</evidence>
<dbReference type="GO" id="GO:0005509">
    <property type="term" value="F:calcium ion binding"/>
    <property type="evidence" value="ECO:0007669"/>
    <property type="project" value="InterPro"/>
</dbReference>
<evidence type="ECO:0000256" key="2">
    <source>
        <dbReference type="SAM" id="MobiDB-lite"/>
    </source>
</evidence>
<accession>A0A1I8FH05</accession>
<sequence length="225" mass="25210">MSETSATFKRNILVSLLTAPPPEGSSFDPVQAKKDAQALARGRIGKWGSRREQNLMRSSAQQPCRTLRAVIRRVREPHCQTLEDSLKSEMLGRPAQSDAELCIRCVQNKPAYFCQGAAEVHEGLGSTKNGDCPSKRATNVEAVYRPIRARCRPGNWTREPERLGTPEPRSPFEAKAPEGIVSLSTRRCKDRRRRWQSGWAAALKSCKHGLCQCVGNMGDWWSCMR</sequence>
<comment type="similarity">
    <text evidence="1">Belongs to the annexin family.</text>
</comment>
<evidence type="ECO:0000313" key="3">
    <source>
        <dbReference type="Proteomes" id="UP000095280"/>
    </source>
</evidence>
<dbReference type="GO" id="GO:0001786">
    <property type="term" value="F:phosphatidylserine binding"/>
    <property type="evidence" value="ECO:0007669"/>
    <property type="project" value="TreeGrafter"/>
</dbReference>
<feature type="compositionally biased region" description="Basic and acidic residues" evidence="2">
    <location>
        <begin position="158"/>
        <end position="174"/>
    </location>
</feature>
<dbReference type="GO" id="GO:0005634">
    <property type="term" value="C:nucleus"/>
    <property type="evidence" value="ECO:0007669"/>
    <property type="project" value="TreeGrafter"/>
</dbReference>
<dbReference type="PANTHER" id="PTHR10502:SF102">
    <property type="entry name" value="ANNEXIN B11"/>
    <property type="match status" value="1"/>
</dbReference>
<dbReference type="GO" id="GO:0005544">
    <property type="term" value="F:calcium-dependent phospholipid binding"/>
    <property type="evidence" value="ECO:0007669"/>
    <property type="project" value="InterPro"/>
</dbReference>
<keyword evidence="3" id="KW-1185">Reference proteome</keyword>
<dbReference type="GO" id="GO:0005737">
    <property type="term" value="C:cytoplasm"/>
    <property type="evidence" value="ECO:0007669"/>
    <property type="project" value="TreeGrafter"/>
</dbReference>
<reference evidence="4" key="1">
    <citation type="submission" date="2016-11" db="UniProtKB">
        <authorList>
            <consortium name="WormBaseParasite"/>
        </authorList>
    </citation>
    <scope>IDENTIFICATION</scope>
</reference>
<dbReference type="GO" id="GO:0005886">
    <property type="term" value="C:plasma membrane"/>
    <property type="evidence" value="ECO:0007669"/>
    <property type="project" value="TreeGrafter"/>
</dbReference>